<dbReference type="Gene3D" id="1.10.3720.10">
    <property type="entry name" value="MetI-like"/>
    <property type="match status" value="1"/>
</dbReference>
<feature type="transmembrane region" description="Helical" evidence="6">
    <location>
        <begin position="20"/>
        <end position="38"/>
    </location>
</feature>
<dbReference type="Proteomes" id="UP000300879">
    <property type="component" value="Chromosome"/>
</dbReference>
<dbReference type="RefSeq" id="WP_138227403.1">
    <property type="nucleotide sequence ID" value="NZ_CP040396.1"/>
</dbReference>
<gene>
    <name evidence="8" type="ORF">E6C60_4042</name>
</gene>
<dbReference type="InterPro" id="IPR000515">
    <property type="entry name" value="MetI-like"/>
</dbReference>
<dbReference type="Pfam" id="PF00528">
    <property type="entry name" value="BPD_transp_1"/>
    <property type="match status" value="1"/>
</dbReference>
<keyword evidence="2 6" id="KW-0813">Transport</keyword>
<evidence type="ECO:0000259" key="7">
    <source>
        <dbReference type="PROSITE" id="PS50928"/>
    </source>
</evidence>
<dbReference type="InterPro" id="IPR035906">
    <property type="entry name" value="MetI-like_sf"/>
</dbReference>
<name>A0A4P8XP92_9BACL</name>
<feature type="transmembrane region" description="Helical" evidence="6">
    <location>
        <begin position="274"/>
        <end position="295"/>
    </location>
</feature>
<feature type="transmembrane region" description="Helical" evidence="6">
    <location>
        <begin position="116"/>
        <end position="140"/>
    </location>
</feature>
<reference evidence="8 9" key="1">
    <citation type="submission" date="2019-05" db="EMBL/GenBank/DDBJ databases">
        <authorList>
            <person name="Chen C."/>
        </authorList>
    </citation>
    <scope>NUCLEOTIDE SEQUENCE [LARGE SCALE GENOMIC DNA]</scope>
    <source>
        <strain evidence="8 9">HB172198</strain>
    </source>
</reference>
<dbReference type="KEGG" id="palo:E6C60_4042"/>
<feature type="transmembrane region" description="Helical" evidence="6">
    <location>
        <begin position="84"/>
        <end position="104"/>
    </location>
</feature>
<keyword evidence="9" id="KW-1185">Reference proteome</keyword>
<evidence type="ECO:0000256" key="2">
    <source>
        <dbReference type="ARBA" id="ARBA00022448"/>
    </source>
</evidence>
<dbReference type="OrthoDB" id="9785836at2"/>
<dbReference type="SUPFAM" id="SSF161098">
    <property type="entry name" value="MetI-like"/>
    <property type="match status" value="1"/>
</dbReference>
<dbReference type="AlphaFoldDB" id="A0A4P8XP92"/>
<evidence type="ECO:0000256" key="3">
    <source>
        <dbReference type="ARBA" id="ARBA00022692"/>
    </source>
</evidence>
<evidence type="ECO:0000313" key="9">
    <source>
        <dbReference type="Proteomes" id="UP000300879"/>
    </source>
</evidence>
<dbReference type="PROSITE" id="PS50928">
    <property type="entry name" value="ABC_TM1"/>
    <property type="match status" value="1"/>
</dbReference>
<dbReference type="GO" id="GO:0055085">
    <property type="term" value="P:transmembrane transport"/>
    <property type="evidence" value="ECO:0007669"/>
    <property type="project" value="InterPro"/>
</dbReference>
<accession>A0A4P8XP92</accession>
<evidence type="ECO:0000256" key="4">
    <source>
        <dbReference type="ARBA" id="ARBA00022989"/>
    </source>
</evidence>
<comment type="similarity">
    <text evidence="6">Belongs to the binding-protein-dependent transport system permease family.</text>
</comment>
<sequence length="308" mass="35420">MQRIQNNQRSWRRDLLRDRWLYVMLLPGIIYFLVYKYLPMWGVIIAFQNYSPALGILDSAWVGLKHFNRLFSEPTFWQLFRNTLLLSLYQIVFFFPIPIILALMLNELKNQVFKRFVQTIIYIPHFVSWVVIVGISYLFLTPEGGFINEAIAATGNDKVNFLMSEDWFRTLQIGQVIWKEAGWGTIIFLAALAGVDPQLYEAARMDGANRWRQLWHITLPALKSTIIILFILRLGDILEQGAEHILLLLNALNRQVGEVFDTYVYTVGLLQGNFSYSAAVGLFKSLVGLILVLVANYTAKKAGEEGVF</sequence>
<keyword evidence="4 6" id="KW-1133">Transmembrane helix</keyword>
<feature type="transmembrane region" description="Helical" evidence="6">
    <location>
        <begin position="214"/>
        <end position="232"/>
    </location>
</feature>
<evidence type="ECO:0000256" key="5">
    <source>
        <dbReference type="ARBA" id="ARBA00023136"/>
    </source>
</evidence>
<dbReference type="PANTHER" id="PTHR43496:SF1">
    <property type="entry name" value="POLYGALACTURONAN_RHAMNOGALACTURONAN TRANSPORT SYSTEM PERMEASE PROTEIN YTEP"/>
    <property type="match status" value="1"/>
</dbReference>
<feature type="domain" description="ABC transmembrane type-1" evidence="7">
    <location>
        <begin position="80"/>
        <end position="295"/>
    </location>
</feature>
<keyword evidence="3 6" id="KW-0812">Transmembrane</keyword>
<dbReference type="EMBL" id="CP040396">
    <property type="protein sequence ID" value="QCT04747.1"/>
    <property type="molecule type" value="Genomic_DNA"/>
</dbReference>
<keyword evidence="5 6" id="KW-0472">Membrane</keyword>
<dbReference type="GO" id="GO:0005886">
    <property type="term" value="C:plasma membrane"/>
    <property type="evidence" value="ECO:0007669"/>
    <property type="project" value="UniProtKB-SubCell"/>
</dbReference>
<dbReference type="CDD" id="cd06261">
    <property type="entry name" value="TM_PBP2"/>
    <property type="match status" value="1"/>
</dbReference>
<protein>
    <submittedName>
        <fullName evidence="8">YteP6</fullName>
    </submittedName>
</protein>
<evidence type="ECO:0000256" key="6">
    <source>
        <dbReference type="RuleBase" id="RU363032"/>
    </source>
</evidence>
<dbReference type="PANTHER" id="PTHR43496">
    <property type="entry name" value="PROTEIN LPLB"/>
    <property type="match status" value="1"/>
</dbReference>
<organism evidence="8 9">
    <name type="scientific">Paenibacillus algicola</name>
    <dbReference type="NCBI Taxonomy" id="2565926"/>
    <lineage>
        <taxon>Bacteria</taxon>
        <taxon>Bacillati</taxon>
        <taxon>Bacillota</taxon>
        <taxon>Bacilli</taxon>
        <taxon>Bacillales</taxon>
        <taxon>Paenibacillaceae</taxon>
        <taxon>Paenibacillus</taxon>
    </lineage>
</organism>
<evidence type="ECO:0000313" key="8">
    <source>
        <dbReference type="EMBL" id="QCT04747.1"/>
    </source>
</evidence>
<comment type="subcellular location">
    <subcellularLocation>
        <location evidence="6">Cell membrane</location>
        <topology evidence="6">Multi-pass membrane protein</topology>
    </subcellularLocation>
    <subcellularLocation>
        <location evidence="1">Membrane</location>
        <topology evidence="1">Multi-pass membrane protein</topology>
    </subcellularLocation>
</comment>
<evidence type="ECO:0000256" key="1">
    <source>
        <dbReference type="ARBA" id="ARBA00004141"/>
    </source>
</evidence>
<proteinExistence type="inferred from homology"/>